<keyword evidence="3" id="KW-1185">Reference proteome</keyword>
<sequence>MRLFVTLATVSYLLMGCAANSPKTIVLSPEIPQVSTTVTSASTGIALASQDQRSANYIARYLDGDEVSRYVSAAEAPNLTLERVFNQALTHAGYQIDPASNRSLAIVVTQAVTDVDESMLGYEAKTKLAVTINATNENRTFSKSYSATSSLKGPMSADFASLELDINKLMTQLSSRIINDPELNQFLQ</sequence>
<dbReference type="Pfam" id="PF03923">
    <property type="entry name" value="Lipoprotein_16"/>
    <property type="match status" value="1"/>
</dbReference>
<dbReference type="PROSITE" id="PS51257">
    <property type="entry name" value="PROKAR_LIPOPROTEIN"/>
    <property type="match status" value="1"/>
</dbReference>
<dbReference type="RefSeq" id="WP_238894496.1">
    <property type="nucleotide sequence ID" value="NZ_JAKOGG010000001.1"/>
</dbReference>
<name>A0ABT2FIM9_9GAMM</name>
<evidence type="ECO:0000313" key="2">
    <source>
        <dbReference type="EMBL" id="MCS4555094.1"/>
    </source>
</evidence>
<proteinExistence type="predicted"/>
<keyword evidence="2" id="KW-0449">Lipoprotein</keyword>
<evidence type="ECO:0000313" key="3">
    <source>
        <dbReference type="Proteomes" id="UP001201549"/>
    </source>
</evidence>
<reference evidence="3" key="1">
    <citation type="submission" date="2023-07" db="EMBL/GenBank/DDBJ databases">
        <title>Shewanella mangrovi sp. nov., an acetaldehyde- degrading bacterium isolated from mangrove sediment.</title>
        <authorList>
            <person name="Liu Y."/>
        </authorList>
    </citation>
    <scope>NUCLEOTIDE SEQUENCE [LARGE SCALE GENOMIC DNA]</scope>
    <source>
        <strain evidence="3">C32</strain>
    </source>
</reference>
<feature type="chain" id="PRO_5046153463" evidence="1">
    <location>
        <begin position="19"/>
        <end position="188"/>
    </location>
</feature>
<comment type="caution">
    <text evidence="2">The sequence shown here is derived from an EMBL/GenBank/DDBJ whole genome shotgun (WGS) entry which is preliminary data.</text>
</comment>
<feature type="signal peptide" evidence="1">
    <location>
        <begin position="1"/>
        <end position="18"/>
    </location>
</feature>
<dbReference type="InterPro" id="IPR005619">
    <property type="entry name" value="Uncharacterised_YajG"/>
</dbReference>
<organism evidence="2 3">
    <name type="scientific">Shewanella electrica</name>
    <dbReference type="NCBI Taxonomy" id="515560"/>
    <lineage>
        <taxon>Bacteria</taxon>
        <taxon>Pseudomonadati</taxon>
        <taxon>Pseudomonadota</taxon>
        <taxon>Gammaproteobacteria</taxon>
        <taxon>Alteromonadales</taxon>
        <taxon>Shewanellaceae</taxon>
        <taxon>Shewanella</taxon>
    </lineage>
</organism>
<gene>
    <name evidence="2" type="ORF">L9G74_01455</name>
</gene>
<dbReference type="Proteomes" id="UP001201549">
    <property type="component" value="Unassembled WGS sequence"/>
</dbReference>
<dbReference type="EMBL" id="JAKOGG010000001">
    <property type="protein sequence ID" value="MCS4555094.1"/>
    <property type="molecule type" value="Genomic_DNA"/>
</dbReference>
<evidence type="ECO:0000256" key="1">
    <source>
        <dbReference type="SAM" id="SignalP"/>
    </source>
</evidence>
<accession>A0ABT2FIM9</accession>
<protein>
    <submittedName>
        <fullName evidence="2">YajG family lipoprotein</fullName>
    </submittedName>
</protein>
<keyword evidence="1" id="KW-0732">Signal</keyword>